<dbReference type="InterPro" id="IPR002725">
    <property type="entry name" value="YgjP-like_metallopeptidase"/>
</dbReference>
<dbReference type="CDD" id="cd07344">
    <property type="entry name" value="M48_yhfN_like"/>
    <property type="match status" value="1"/>
</dbReference>
<gene>
    <name evidence="2" type="ORF">SAMN04488242_2269</name>
</gene>
<organism evidence="2 3">
    <name type="scientific">Tessaracoccus oleiagri</name>
    <dbReference type="NCBI Taxonomy" id="686624"/>
    <lineage>
        <taxon>Bacteria</taxon>
        <taxon>Bacillati</taxon>
        <taxon>Actinomycetota</taxon>
        <taxon>Actinomycetes</taxon>
        <taxon>Propionibacteriales</taxon>
        <taxon>Propionibacteriaceae</taxon>
        <taxon>Tessaracoccus</taxon>
    </lineage>
</organism>
<dbReference type="EMBL" id="FNGP01000004">
    <property type="protein sequence ID" value="SDL64374.1"/>
    <property type="molecule type" value="Genomic_DNA"/>
</dbReference>
<name>A0A1G9LRD5_9ACTN</name>
<dbReference type="Pfam" id="PF01863">
    <property type="entry name" value="YgjP-like"/>
    <property type="match status" value="1"/>
</dbReference>
<evidence type="ECO:0000313" key="2">
    <source>
        <dbReference type="EMBL" id="SDL64374.1"/>
    </source>
</evidence>
<accession>A0A1G9LRD5</accession>
<dbReference type="PANTHER" id="PTHR30399">
    <property type="entry name" value="UNCHARACTERIZED PROTEIN YGJP"/>
    <property type="match status" value="1"/>
</dbReference>
<sequence length="225" mass="25881">MLDVDGLRVELRRGPVKSVRLGVRPDGSVRLSAPSRAPEQRLRDFVREHRQWLVEQKDRQDARRAPADHLRHGGRVRLWGRWLEVVREHGSRAGAQVREGRVHIVAPDDAAAERAVERLRRREIGARVEAIAPALEQRVGRAPVAYRYRMMVSRWGTCNVVSRHITLNTWLVQRPPDELEYVLVHELAHLVERGHGPRFRAVMDAALPGWRGIRERLQSEAPPQP</sequence>
<evidence type="ECO:0000259" key="1">
    <source>
        <dbReference type="Pfam" id="PF01863"/>
    </source>
</evidence>
<dbReference type="Gene3D" id="3.30.2010.10">
    <property type="entry name" value="Metalloproteases ('zincins'), catalytic domain"/>
    <property type="match status" value="1"/>
</dbReference>
<dbReference type="PANTHER" id="PTHR30399:SF1">
    <property type="entry name" value="UTP PYROPHOSPHATASE"/>
    <property type="match status" value="1"/>
</dbReference>
<keyword evidence="3" id="KW-1185">Reference proteome</keyword>
<reference evidence="2 3" key="1">
    <citation type="submission" date="2016-10" db="EMBL/GenBank/DDBJ databases">
        <authorList>
            <person name="de Groot N.N."/>
        </authorList>
    </citation>
    <scope>NUCLEOTIDE SEQUENCE [LARGE SCALE GENOMIC DNA]</scope>
    <source>
        <strain evidence="2 3">CGMCC 1.9159</strain>
    </source>
</reference>
<protein>
    <recommendedName>
        <fullName evidence="1">YgjP-like metallopeptidase domain-containing protein</fullName>
    </recommendedName>
</protein>
<evidence type="ECO:0000313" key="3">
    <source>
        <dbReference type="Proteomes" id="UP000199475"/>
    </source>
</evidence>
<dbReference type="AlphaFoldDB" id="A0A1G9LRD5"/>
<feature type="domain" description="YgjP-like metallopeptidase" evidence="1">
    <location>
        <begin position="17"/>
        <end position="219"/>
    </location>
</feature>
<dbReference type="STRING" id="686624.SAMN04488242_2269"/>
<dbReference type="InterPro" id="IPR053136">
    <property type="entry name" value="UTP_pyrophosphatase-like"/>
</dbReference>
<proteinExistence type="predicted"/>
<dbReference type="Proteomes" id="UP000199475">
    <property type="component" value="Unassembled WGS sequence"/>
</dbReference>